<dbReference type="KEGG" id="pms:KNP414_02115"/>
<proteinExistence type="inferred from homology"/>
<dbReference type="Pfam" id="PF00528">
    <property type="entry name" value="BPD_transp_1"/>
    <property type="match status" value="1"/>
</dbReference>
<evidence type="ECO:0000256" key="1">
    <source>
        <dbReference type="ARBA" id="ARBA00004651"/>
    </source>
</evidence>
<dbReference type="PATRIC" id="fig|1036673.3.peg.1898"/>
<accession>F8F4U6</accession>
<evidence type="ECO:0000313" key="9">
    <source>
        <dbReference type="EMBL" id="AEI40676.1"/>
    </source>
</evidence>
<keyword evidence="6 7" id="KW-0472">Membrane</keyword>
<protein>
    <submittedName>
        <fullName evidence="9">Binding-protein-dependent transport systems inner membrane component</fullName>
    </submittedName>
</protein>
<comment type="similarity">
    <text evidence="7">Belongs to the binding-protein-dependent transport system permease family.</text>
</comment>
<dbReference type="Gene3D" id="1.10.3720.10">
    <property type="entry name" value="MetI-like"/>
    <property type="match status" value="1"/>
</dbReference>
<dbReference type="HOGENOM" id="CLU_016047_0_0_9"/>
<evidence type="ECO:0000256" key="7">
    <source>
        <dbReference type="RuleBase" id="RU363032"/>
    </source>
</evidence>
<dbReference type="PANTHER" id="PTHR30193:SF41">
    <property type="entry name" value="DIACETYLCHITOBIOSE UPTAKE SYSTEM PERMEASE PROTEIN NGCF"/>
    <property type="match status" value="1"/>
</dbReference>
<name>F8F4U6_PAEMK</name>
<feature type="domain" description="ABC transmembrane type-1" evidence="8">
    <location>
        <begin position="69"/>
        <end position="281"/>
    </location>
</feature>
<evidence type="ECO:0000256" key="5">
    <source>
        <dbReference type="ARBA" id="ARBA00022989"/>
    </source>
</evidence>
<feature type="transmembrane region" description="Helical" evidence="7">
    <location>
        <begin position="106"/>
        <end position="127"/>
    </location>
</feature>
<dbReference type="RefSeq" id="WP_013915837.1">
    <property type="nucleotide sequence ID" value="NC_015690.1"/>
</dbReference>
<evidence type="ECO:0000256" key="2">
    <source>
        <dbReference type="ARBA" id="ARBA00022448"/>
    </source>
</evidence>
<dbReference type="InterPro" id="IPR035906">
    <property type="entry name" value="MetI-like_sf"/>
</dbReference>
<feature type="transmembrane region" description="Helical" evidence="7">
    <location>
        <begin position="74"/>
        <end position="94"/>
    </location>
</feature>
<keyword evidence="4 7" id="KW-0812">Transmembrane</keyword>
<sequence>MNVSYNTQRTIILVSFLTVPLLLLLTFSYYPLLSLFYYSFLEWDGLTEKAFVGFQNYREIFGNAEYFGVLKNNAYYFIGGLLQTGLALYFAVLLNSKLKGRNGFRVILFLPYIMHSVAIVFMFQALYNNQYGTLNAFLDLVGLSGWKQNWLGDPSIVNFSLAFVSMWKYMGLSMVIFLGTLQSIPQDIYEAARIDGASSTQQFLHVTLPSIRKVMELLLLLTLTGALEAFEIPYIMMLGANNTETFIIKTVDVAFKFQQVGLGSALAVVMLLIVLVFVGLQRLLLKGGDE</sequence>
<dbReference type="InterPro" id="IPR000515">
    <property type="entry name" value="MetI-like"/>
</dbReference>
<keyword evidence="2 7" id="KW-0813">Transport</keyword>
<reference evidence="10" key="1">
    <citation type="submission" date="2011-06" db="EMBL/GenBank/DDBJ databases">
        <title>Complete genome sequence of Paenibacillus mucilaginosus KNP414.</title>
        <authorList>
            <person name="Wang J."/>
            <person name="Hu S."/>
            <person name="Hu X."/>
            <person name="Zhang B."/>
            <person name="Dong D."/>
            <person name="Zhang S."/>
            <person name="Zhao K."/>
            <person name="Wu D."/>
        </authorList>
    </citation>
    <scope>NUCLEOTIDE SEQUENCE [LARGE SCALE GENOMIC DNA]</scope>
    <source>
        <strain evidence="10">KNP414</strain>
    </source>
</reference>
<evidence type="ECO:0000256" key="3">
    <source>
        <dbReference type="ARBA" id="ARBA00022475"/>
    </source>
</evidence>
<evidence type="ECO:0000256" key="4">
    <source>
        <dbReference type="ARBA" id="ARBA00022692"/>
    </source>
</evidence>
<dbReference type="SUPFAM" id="SSF161098">
    <property type="entry name" value="MetI-like"/>
    <property type="match status" value="1"/>
</dbReference>
<gene>
    <name evidence="9" type="ordered locus">KNP414_02115</name>
</gene>
<feature type="transmembrane region" description="Helical" evidence="7">
    <location>
        <begin position="260"/>
        <end position="280"/>
    </location>
</feature>
<feature type="transmembrane region" description="Helical" evidence="7">
    <location>
        <begin position="156"/>
        <end position="178"/>
    </location>
</feature>
<dbReference type="GO" id="GO:0005886">
    <property type="term" value="C:plasma membrane"/>
    <property type="evidence" value="ECO:0007669"/>
    <property type="project" value="UniProtKB-SubCell"/>
</dbReference>
<keyword evidence="5 7" id="KW-1133">Transmembrane helix</keyword>
<feature type="transmembrane region" description="Helical" evidence="7">
    <location>
        <begin position="12"/>
        <end position="32"/>
    </location>
</feature>
<dbReference type="PANTHER" id="PTHR30193">
    <property type="entry name" value="ABC TRANSPORTER PERMEASE PROTEIN"/>
    <property type="match status" value="1"/>
</dbReference>
<evidence type="ECO:0000256" key="6">
    <source>
        <dbReference type="ARBA" id="ARBA00023136"/>
    </source>
</evidence>
<dbReference type="Proteomes" id="UP000006620">
    <property type="component" value="Chromosome"/>
</dbReference>
<organism evidence="9 10">
    <name type="scientific">Paenibacillus mucilaginosus (strain KNP414)</name>
    <dbReference type="NCBI Taxonomy" id="1036673"/>
    <lineage>
        <taxon>Bacteria</taxon>
        <taxon>Bacillati</taxon>
        <taxon>Bacillota</taxon>
        <taxon>Bacilli</taxon>
        <taxon>Bacillales</taxon>
        <taxon>Paenibacillaceae</taxon>
        <taxon>Paenibacillus</taxon>
    </lineage>
</organism>
<dbReference type="InterPro" id="IPR051393">
    <property type="entry name" value="ABC_transporter_permease"/>
</dbReference>
<dbReference type="GO" id="GO:0055085">
    <property type="term" value="P:transmembrane transport"/>
    <property type="evidence" value="ECO:0007669"/>
    <property type="project" value="InterPro"/>
</dbReference>
<comment type="subcellular location">
    <subcellularLocation>
        <location evidence="1 7">Cell membrane</location>
        <topology evidence="1 7">Multi-pass membrane protein</topology>
    </subcellularLocation>
</comment>
<reference evidence="9 10" key="2">
    <citation type="journal article" date="2013" name="Genome Announc.">
        <title>Genome Sequence of Growth-Improving Paenibacillus mucilaginosus Strain KNP414.</title>
        <authorList>
            <person name="Lu J.J."/>
            <person name="Wang J.F."/>
            <person name="Hu X.F."/>
        </authorList>
    </citation>
    <scope>NUCLEOTIDE SEQUENCE [LARGE SCALE GENOMIC DNA]</scope>
    <source>
        <strain evidence="9 10">KNP414</strain>
    </source>
</reference>
<dbReference type="CDD" id="cd06261">
    <property type="entry name" value="TM_PBP2"/>
    <property type="match status" value="1"/>
</dbReference>
<dbReference type="AlphaFoldDB" id="F8F4U6"/>
<feature type="transmembrane region" description="Helical" evidence="7">
    <location>
        <begin position="217"/>
        <end position="240"/>
    </location>
</feature>
<evidence type="ECO:0000313" key="10">
    <source>
        <dbReference type="Proteomes" id="UP000006620"/>
    </source>
</evidence>
<dbReference type="EMBL" id="CP002869">
    <property type="protein sequence ID" value="AEI40676.1"/>
    <property type="molecule type" value="Genomic_DNA"/>
</dbReference>
<dbReference type="PROSITE" id="PS50928">
    <property type="entry name" value="ABC_TM1"/>
    <property type="match status" value="1"/>
</dbReference>
<evidence type="ECO:0000259" key="8">
    <source>
        <dbReference type="PROSITE" id="PS50928"/>
    </source>
</evidence>
<keyword evidence="3" id="KW-1003">Cell membrane</keyword>